<organism evidence="1">
    <name type="scientific">Picea sitchensis</name>
    <name type="common">Sitka spruce</name>
    <name type="synonym">Pinus sitchensis</name>
    <dbReference type="NCBI Taxonomy" id="3332"/>
    <lineage>
        <taxon>Eukaryota</taxon>
        <taxon>Viridiplantae</taxon>
        <taxon>Streptophyta</taxon>
        <taxon>Embryophyta</taxon>
        <taxon>Tracheophyta</taxon>
        <taxon>Spermatophyta</taxon>
        <taxon>Pinopsida</taxon>
        <taxon>Pinidae</taxon>
        <taxon>Conifers I</taxon>
        <taxon>Pinales</taxon>
        <taxon>Pinaceae</taxon>
        <taxon>Picea</taxon>
    </lineage>
</organism>
<dbReference type="SUPFAM" id="SSF56784">
    <property type="entry name" value="HAD-like"/>
    <property type="match status" value="1"/>
</dbReference>
<sequence length="152" mass="17112">MATGFNSPSASVRISTSSDVRVKPKLRGVVFDMDGTLTVPVIDFALMKRMVLGDDHADIKSGNTSRIDILHQIEQWSPDRQQKAYTIITDFERQAHERLQIMPGALELCEFLDSRQIRLLVASVRVPLHAYLMNLASTTVLIHISTHNQISR</sequence>
<protein>
    <submittedName>
        <fullName evidence="1">Uncharacterized protein</fullName>
    </submittedName>
</protein>
<name>A9NNP4_PICSI</name>
<dbReference type="Gene3D" id="3.40.50.1000">
    <property type="entry name" value="HAD superfamily/HAD-like"/>
    <property type="match status" value="1"/>
</dbReference>
<dbReference type="PANTHER" id="PTHR43885:SF1">
    <property type="entry name" value="SUPERFAMILY HYDROLASE, PUTATIVE (AFU_ORTHOLOGUE AFUA_4G13290)-RELATED"/>
    <property type="match status" value="1"/>
</dbReference>
<proteinExistence type="evidence at transcript level"/>
<dbReference type="InterPro" id="IPR036412">
    <property type="entry name" value="HAD-like_sf"/>
</dbReference>
<dbReference type="AlphaFoldDB" id="A9NNP4"/>
<evidence type="ECO:0000313" key="1">
    <source>
        <dbReference type="EMBL" id="ABK22255.1"/>
    </source>
</evidence>
<dbReference type="PANTHER" id="PTHR43885">
    <property type="entry name" value="HALOACID DEHALOGENASE-LIKE HYDROLASE"/>
    <property type="match status" value="1"/>
</dbReference>
<dbReference type="InterPro" id="IPR023214">
    <property type="entry name" value="HAD_sf"/>
</dbReference>
<accession>A9NNP4</accession>
<reference evidence="1" key="1">
    <citation type="journal article" date="2008" name="BMC Genomics">
        <title>A conifer genomics resource of 200,000 spruce (Picea spp.) ESTs and 6,464 high-quality, sequence-finished full-length cDNAs for Sitka spruce (Picea sitchensis).</title>
        <authorList>
            <person name="Ralph S.G."/>
            <person name="Chun H.J."/>
            <person name="Kolosova N."/>
            <person name="Cooper D."/>
            <person name="Oddy C."/>
            <person name="Ritland C.E."/>
            <person name="Kirkpatrick R."/>
            <person name="Moore R."/>
            <person name="Barber S."/>
            <person name="Holt R.A."/>
            <person name="Jones S.J."/>
            <person name="Marra M.A."/>
            <person name="Douglas C.J."/>
            <person name="Ritland K."/>
            <person name="Bohlmann J."/>
        </authorList>
    </citation>
    <scope>NUCLEOTIDE SEQUENCE</scope>
    <source>
        <tissue evidence="1">Green portion of the leader tissue</tissue>
    </source>
</reference>
<dbReference type="EMBL" id="EF082904">
    <property type="protein sequence ID" value="ABK22255.1"/>
    <property type="molecule type" value="mRNA"/>
</dbReference>